<reference evidence="1" key="1">
    <citation type="submission" date="2022-10" db="EMBL/GenBank/DDBJ databases">
        <title>Culturing micro-colonial fungi from biological soil crusts in the Mojave desert and describing Neophaeococcomyces mojavensis, and introducing the new genera and species Taxawa tesnikishii.</title>
        <authorList>
            <person name="Kurbessoian T."/>
            <person name="Stajich J.E."/>
        </authorList>
    </citation>
    <scope>NUCLEOTIDE SEQUENCE</scope>
    <source>
        <strain evidence="1">JES_112</strain>
    </source>
</reference>
<dbReference type="EMBL" id="JAPDRQ010000003">
    <property type="protein sequence ID" value="KAJ9664358.1"/>
    <property type="molecule type" value="Genomic_DNA"/>
</dbReference>
<dbReference type="Proteomes" id="UP001172386">
    <property type="component" value="Unassembled WGS sequence"/>
</dbReference>
<keyword evidence="2" id="KW-1185">Reference proteome</keyword>
<name>A0ACC3AK68_9EURO</name>
<comment type="caution">
    <text evidence="1">The sequence shown here is derived from an EMBL/GenBank/DDBJ whole genome shotgun (WGS) entry which is preliminary data.</text>
</comment>
<gene>
    <name evidence="1" type="ORF">H2198_000287</name>
</gene>
<proteinExistence type="predicted"/>
<accession>A0ACC3AK68</accession>
<evidence type="ECO:0000313" key="2">
    <source>
        <dbReference type="Proteomes" id="UP001172386"/>
    </source>
</evidence>
<organism evidence="1 2">
    <name type="scientific">Neophaeococcomyces mojaviensis</name>
    <dbReference type="NCBI Taxonomy" id="3383035"/>
    <lineage>
        <taxon>Eukaryota</taxon>
        <taxon>Fungi</taxon>
        <taxon>Dikarya</taxon>
        <taxon>Ascomycota</taxon>
        <taxon>Pezizomycotina</taxon>
        <taxon>Eurotiomycetes</taxon>
        <taxon>Chaetothyriomycetidae</taxon>
        <taxon>Chaetothyriales</taxon>
        <taxon>Chaetothyriales incertae sedis</taxon>
        <taxon>Neophaeococcomyces</taxon>
    </lineage>
</organism>
<sequence>MGSIGPDTTVSQEFTPHLYPGFPADSKPCVELETFSFAKLASGDRAEQARLYGVCKTRGFFYLDFSDTYAQSLPDDAEAIGRLAEQVFKLPQEEKVKYAYGMTGTSIFGYKQAGLTKTDVKGTPDTAEFFNCSKDDILQTPSRKPTDLPSIISSSPARSLIGDYQKTCHQVGLDILSMLATQLNLPSDVFVNKHRITEASGDHVRMTRGPPRKSQDLSLPEIQTPGHTDFGTITILFNWLGGLQVWSEASRGNFNNIVDPEQGSKDESSKPEWLWVKPKPGHAIVNLGDAAVKFTGGVLCSGRHRVVPAPGEQGLWPRYSVVYFVRPENACVLKRICGGDVPPVQEGKEEEELTAHEWIMKQAIALRDGIAKGNVDI</sequence>
<protein>
    <submittedName>
        <fullName evidence="1">Uncharacterized protein</fullName>
    </submittedName>
</protein>
<evidence type="ECO:0000313" key="1">
    <source>
        <dbReference type="EMBL" id="KAJ9664358.1"/>
    </source>
</evidence>